<evidence type="ECO:0000313" key="3">
    <source>
        <dbReference type="Proteomes" id="UP001054889"/>
    </source>
</evidence>
<reference evidence="2" key="2">
    <citation type="submission" date="2021-12" db="EMBL/GenBank/DDBJ databases">
        <title>Resequencing data analysis of finger millet.</title>
        <authorList>
            <person name="Hatakeyama M."/>
            <person name="Aluri S."/>
            <person name="Balachadran M.T."/>
            <person name="Sivarajan S.R."/>
            <person name="Poveda L."/>
            <person name="Shimizu-Inatsugi R."/>
            <person name="Schlapbach R."/>
            <person name="Sreeman S.M."/>
            <person name="Shimizu K.K."/>
        </authorList>
    </citation>
    <scope>NUCLEOTIDE SEQUENCE</scope>
</reference>
<dbReference type="PANTHER" id="PTHR31672:SF13">
    <property type="entry name" value="F-BOX PROTEIN CPR30-LIKE"/>
    <property type="match status" value="1"/>
</dbReference>
<comment type="caution">
    <text evidence="2">The sequence shown here is derived from an EMBL/GenBank/DDBJ whole genome shotgun (WGS) entry which is preliminary data.</text>
</comment>
<evidence type="ECO:0000313" key="2">
    <source>
        <dbReference type="EMBL" id="GJN22873.1"/>
    </source>
</evidence>
<keyword evidence="3" id="KW-1185">Reference proteome</keyword>
<feature type="region of interest" description="Disordered" evidence="1">
    <location>
        <begin position="1"/>
        <end position="35"/>
    </location>
</feature>
<accession>A0AAV5EHQ0</accession>
<dbReference type="PANTHER" id="PTHR31672">
    <property type="entry name" value="BNACNNG10540D PROTEIN"/>
    <property type="match status" value="1"/>
</dbReference>
<reference evidence="2" key="1">
    <citation type="journal article" date="2018" name="DNA Res.">
        <title>Multiple hybrid de novo genome assembly of finger millet, an orphan allotetraploid crop.</title>
        <authorList>
            <person name="Hatakeyama M."/>
            <person name="Aluri S."/>
            <person name="Balachadran M.T."/>
            <person name="Sivarajan S.R."/>
            <person name="Patrignani A."/>
            <person name="Gruter S."/>
            <person name="Poveda L."/>
            <person name="Shimizu-Inatsugi R."/>
            <person name="Baeten J."/>
            <person name="Francoijs K.J."/>
            <person name="Nataraja K.N."/>
            <person name="Reddy Y.A.N."/>
            <person name="Phadnis S."/>
            <person name="Ravikumar R.L."/>
            <person name="Schlapbach R."/>
            <person name="Sreeman S.M."/>
            <person name="Shimizu K.K."/>
        </authorList>
    </citation>
    <scope>NUCLEOTIDE SEQUENCE</scope>
</reference>
<feature type="compositionally biased region" description="Basic residues" evidence="1">
    <location>
        <begin position="24"/>
        <end position="34"/>
    </location>
</feature>
<dbReference type="EMBL" id="BQKI01000076">
    <property type="protein sequence ID" value="GJN22873.1"/>
    <property type="molecule type" value="Genomic_DNA"/>
</dbReference>
<protein>
    <submittedName>
        <fullName evidence="2">Uncharacterized protein</fullName>
    </submittedName>
</protein>
<sequence>MGKKKQREDEIAEEAQKNTAPAACKRKRRRRTKTRAIAATSSSCDDVVRSIFARLPARAVVASMVLSKHHRRLMCCSDFRNLHCRLGPPLPRPHIAYVATAKLTRSGEDPVSAFHGFHVAGAAGLDSAAAPMRSLAGATYHNRRYVNTCNGVVLLSGEQKPNTCVLWNPAVADEEKEVTVPVLHPKELLVYELGESPALRTVLSDGLLNGEISKKSLYIDGVIYLLHIYNSVILAFDVDDETVTTIHAPDGHKPNYMEMYDDHTHFNDDDVETDTIVDNLRRPMANLMELSGRPCVEMRDDDDENRALWLLTEDHQWDRRCVFWIHSRFDRSASQTSLQLETRSTENKPPFCWGYKPTLVSPVSIVHNKLSEYGKKRRECTKNIMEALRSVTEYDRRKGHKKTLNTVCFMEFLVRSMQKLPDNLQDVIGMPLFDSPDPLLEF</sequence>
<gene>
    <name evidence="2" type="primary">gb10477</name>
    <name evidence="2" type="ORF">PR202_gb10477</name>
</gene>
<name>A0AAV5EHQ0_ELECO</name>
<proteinExistence type="predicted"/>
<dbReference type="Proteomes" id="UP001054889">
    <property type="component" value="Unassembled WGS sequence"/>
</dbReference>
<dbReference type="AlphaFoldDB" id="A0AAV5EHQ0"/>
<dbReference type="InterPro" id="IPR050796">
    <property type="entry name" value="SCF_F-box_component"/>
</dbReference>
<evidence type="ECO:0000256" key="1">
    <source>
        <dbReference type="SAM" id="MobiDB-lite"/>
    </source>
</evidence>
<organism evidence="2 3">
    <name type="scientific">Eleusine coracana subsp. coracana</name>
    <dbReference type="NCBI Taxonomy" id="191504"/>
    <lineage>
        <taxon>Eukaryota</taxon>
        <taxon>Viridiplantae</taxon>
        <taxon>Streptophyta</taxon>
        <taxon>Embryophyta</taxon>
        <taxon>Tracheophyta</taxon>
        <taxon>Spermatophyta</taxon>
        <taxon>Magnoliopsida</taxon>
        <taxon>Liliopsida</taxon>
        <taxon>Poales</taxon>
        <taxon>Poaceae</taxon>
        <taxon>PACMAD clade</taxon>
        <taxon>Chloridoideae</taxon>
        <taxon>Cynodonteae</taxon>
        <taxon>Eleusininae</taxon>
        <taxon>Eleusine</taxon>
    </lineage>
</organism>